<dbReference type="PROSITE" id="PS51318">
    <property type="entry name" value="TAT"/>
    <property type="match status" value="1"/>
</dbReference>
<evidence type="ECO:0000313" key="3">
    <source>
        <dbReference type="Proteomes" id="UP000027178"/>
    </source>
</evidence>
<dbReference type="RefSeq" id="WP_035859797.1">
    <property type="nucleotide sequence ID" value="NZ_KK853997.1"/>
</dbReference>
<dbReference type="HOGENOM" id="CLU_1811743_0_0_11"/>
<gene>
    <name evidence="2" type="ORF">KCH_13010</name>
</gene>
<evidence type="ECO:0000313" key="2">
    <source>
        <dbReference type="EMBL" id="KDN86855.1"/>
    </source>
</evidence>
<dbReference type="Proteomes" id="UP000027178">
    <property type="component" value="Unassembled WGS sequence"/>
</dbReference>
<proteinExistence type="predicted"/>
<organism evidence="2 3">
    <name type="scientific">Kitasatospora cheerisanensis KCTC 2395</name>
    <dbReference type="NCBI Taxonomy" id="1348663"/>
    <lineage>
        <taxon>Bacteria</taxon>
        <taxon>Bacillati</taxon>
        <taxon>Actinomycetota</taxon>
        <taxon>Actinomycetes</taxon>
        <taxon>Kitasatosporales</taxon>
        <taxon>Streptomycetaceae</taxon>
        <taxon>Kitasatospora</taxon>
    </lineage>
</organism>
<dbReference type="PATRIC" id="fig|1348663.4.peg.1243"/>
<reference evidence="2 3" key="1">
    <citation type="submission" date="2014-05" db="EMBL/GenBank/DDBJ databases">
        <title>Draft Genome Sequence of Kitasatospora cheerisanensis KCTC 2395.</title>
        <authorList>
            <person name="Nam D.H."/>
        </authorList>
    </citation>
    <scope>NUCLEOTIDE SEQUENCE [LARGE SCALE GENOMIC DNA]</scope>
    <source>
        <strain evidence="2 3">KCTC 2395</strain>
    </source>
</reference>
<dbReference type="EMBL" id="JNBY01000051">
    <property type="protein sequence ID" value="KDN86855.1"/>
    <property type="molecule type" value="Genomic_DNA"/>
</dbReference>
<sequence>MERRLKGTLRRTGLVAAAAATALLASAGVASAAARGAATAYGPEVYGSANWQWTTTGWTDGNAAVRDTLCDGKNAYVHFEVRFNGVVVPTKDRKDPDGCDPTDGYWSGLTYDAGYYVGAVRVVTCIDGGRCYYSPWQDNPLT</sequence>
<dbReference type="AlphaFoldDB" id="A0A066Z9L8"/>
<evidence type="ECO:0008006" key="4">
    <source>
        <dbReference type="Google" id="ProtNLM"/>
    </source>
</evidence>
<keyword evidence="1" id="KW-0732">Signal</keyword>
<accession>A0A066Z9L8</accession>
<keyword evidence="3" id="KW-1185">Reference proteome</keyword>
<comment type="caution">
    <text evidence="2">The sequence shown here is derived from an EMBL/GenBank/DDBJ whole genome shotgun (WGS) entry which is preliminary data.</text>
</comment>
<feature type="signal peptide" evidence="1">
    <location>
        <begin position="1"/>
        <end position="32"/>
    </location>
</feature>
<dbReference type="OrthoDB" id="3690811at2"/>
<dbReference type="InterPro" id="IPR006311">
    <property type="entry name" value="TAT_signal"/>
</dbReference>
<protein>
    <recommendedName>
        <fullName evidence="4">Secreted protein</fullName>
    </recommendedName>
</protein>
<name>A0A066Z9L8_9ACTN</name>
<evidence type="ECO:0000256" key="1">
    <source>
        <dbReference type="SAM" id="SignalP"/>
    </source>
</evidence>
<feature type="chain" id="PRO_5001635695" description="Secreted protein" evidence="1">
    <location>
        <begin position="33"/>
        <end position="142"/>
    </location>
</feature>